<dbReference type="EMBL" id="CP036290">
    <property type="protein sequence ID" value="QDU82910.1"/>
    <property type="molecule type" value="Genomic_DNA"/>
</dbReference>
<keyword evidence="3" id="KW-1185">Reference proteome</keyword>
<dbReference type="Proteomes" id="UP000319342">
    <property type="component" value="Chromosome"/>
</dbReference>
<evidence type="ECO:0000313" key="3">
    <source>
        <dbReference type="Proteomes" id="UP000319342"/>
    </source>
</evidence>
<name>A0A518CUK4_9BACT</name>
<sequence>MGGPSRRYTRRGSGPAGDAAAAANAERERIRKESFEAIADRRPSHDGRPQKNDLRHGRGAVSLGAILNSLVRERDLRKRDRTDDAFEALREVVGPSLASRLTPQRLRGRELSVRVDSASLYQELVAFTGRGIEKRFAATCVRRGLAGVDKLTFRQTT</sequence>
<gene>
    <name evidence="2" type="ORF">Pla163_00040</name>
</gene>
<reference evidence="2 3" key="1">
    <citation type="submission" date="2019-02" db="EMBL/GenBank/DDBJ databases">
        <title>Deep-cultivation of Planctomycetes and their phenomic and genomic characterization uncovers novel biology.</title>
        <authorList>
            <person name="Wiegand S."/>
            <person name="Jogler M."/>
            <person name="Boedeker C."/>
            <person name="Pinto D."/>
            <person name="Vollmers J."/>
            <person name="Rivas-Marin E."/>
            <person name="Kohn T."/>
            <person name="Peeters S.H."/>
            <person name="Heuer A."/>
            <person name="Rast P."/>
            <person name="Oberbeckmann S."/>
            <person name="Bunk B."/>
            <person name="Jeske O."/>
            <person name="Meyerdierks A."/>
            <person name="Storesund J.E."/>
            <person name="Kallscheuer N."/>
            <person name="Luecker S."/>
            <person name="Lage O.M."/>
            <person name="Pohl T."/>
            <person name="Merkel B.J."/>
            <person name="Hornburger P."/>
            <person name="Mueller R.-W."/>
            <person name="Bruemmer F."/>
            <person name="Labrenz M."/>
            <person name="Spormann A.M."/>
            <person name="Op den Camp H."/>
            <person name="Overmann J."/>
            <person name="Amann R."/>
            <person name="Jetten M.S.M."/>
            <person name="Mascher T."/>
            <person name="Medema M.H."/>
            <person name="Devos D.P."/>
            <person name="Kaster A.-K."/>
            <person name="Ovreas L."/>
            <person name="Rohde M."/>
            <person name="Galperin M.Y."/>
            <person name="Jogler C."/>
        </authorList>
    </citation>
    <scope>NUCLEOTIDE SEQUENCE [LARGE SCALE GENOMIC DNA]</scope>
    <source>
        <strain evidence="2 3">Pla163</strain>
    </source>
</reference>
<accession>A0A518CUK4</accession>
<dbReference type="OrthoDB" id="5516926at2"/>
<dbReference type="InterPro" id="IPR007922">
    <property type="entry name" value="DciA-like"/>
</dbReference>
<feature type="region of interest" description="Disordered" evidence="1">
    <location>
        <begin position="1"/>
        <end position="59"/>
    </location>
</feature>
<organism evidence="2 3">
    <name type="scientific">Rohdeia mirabilis</name>
    <dbReference type="NCBI Taxonomy" id="2528008"/>
    <lineage>
        <taxon>Bacteria</taxon>
        <taxon>Pseudomonadati</taxon>
        <taxon>Planctomycetota</taxon>
        <taxon>Planctomycetia</taxon>
        <taxon>Planctomycetia incertae sedis</taxon>
        <taxon>Rohdeia</taxon>
    </lineage>
</organism>
<dbReference type="AlphaFoldDB" id="A0A518CUK4"/>
<proteinExistence type="predicted"/>
<evidence type="ECO:0000313" key="2">
    <source>
        <dbReference type="EMBL" id="QDU82910.1"/>
    </source>
</evidence>
<evidence type="ECO:0000256" key="1">
    <source>
        <dbReference type="SAM" id="MobiDB-lite"/>
    </source>
</evidence>
<dbReference type="RefSeq" id="WP_145181657.1">
    <property type="nucleotide sequence ID" value="NZ_CP036290.1"/>
</dbReference>
<dbReference type="Pfam" id="PF05258">
    <property type="entry name" value="DciA"/>
    <property type="match status" value="1"/>
</dbReference>
<feature type="compositionally biased region" description="Basic and acidic residues" evidence="1">
    <location>
        <begin position="25"/>
        <end position="56"/>
    </location>
</feature>
<feature type="compositionally biased region" description="Low complexity" evidence="1">
    <location>
        <begin position="11"/>
        <end position="24"/>
    </location>
</feature>
<protein>
    <submittedName>
        <fullName evidence="2">Uncharacterized protein</fullName>
    </submittedName>
</protein>